<gene>
    <name evidence="2" type="ORF">PoB_001948300</name>
</gene>
<reference evidence="2 3" key="1">
    <citation type="journal article" date="2021" name="Elife">
        <title>Chloroplast acquisition without the gene transfer in kleptoplastic sea slugs, Plakobranchus ocellatus.</title>
        <authorList>
            <person name="Maeda T."/>
            <person name="Takahashi S."/>
            <person name="Yoshida T."/>
            <person name="Shimamura S."/>
            <person name="Takaki Y."/>
            <person name="Nagai Y."/>
            <person name="Toyoda A."/>
            <person name="Suzuki Y."/>
            <person name="Arimoto A."/>
            <person name="Ishii H."/>
            <person name="Satoh N."/>
            <person name="Nishiyama T."/>
            <person name="Hasebe M."/>
            <person name="Maruyama T."/>
            <person name="Minagawa J."/>
            <person name="Obokata J."/>
            <person name="Shigenobu S."/>
        </authorList>
    </citation>
    <scope>NUCLEOTIDE SEQUENCE [LARGE SCALE GENOMIC DNA]</scope>
</reference>
<keyword evidence="3" id="KW-1185">Reference proteome</keyword>
<proteinExistence type="predicted"/>
<comment type="caution">
    <text evidence="2">The sequence shown here is derived from an EMBL/GenBank/DDBJ whole genome shotgun (WGS) entry which is preliminary data.</text>
</comment>
<evidence type="ECO:0000256" key="1">
    <source>
        <dbReference type="SAM" id="MobiDB-lite"/>
    </source>
</evidence>
<dbReference type="Proteomes" id="UP000735302">
    <property type="component" value="Unassembled WGS sequence"/>
</dbReference>
<feature type="region of interest" description="Disordered" evidence="1">
    <location>
        <begin position="151"/>
        <end position="224"/>
    </location>
</feature>
<evidence type="ECO:0000313" key="3">
    <source>
        <dbReference type="Proteomes" id="UP000735302"/>
    </source>
</evidence>
<accession>A0AAV3ZET9</accession>
<dbReference type="AlphaFoldDB" id="A0AAV3ZET9"/>
<sequence>MNIRGKQRRKIMYYRCSGFCTKSPSKQVDLRLSGLRQAKVPVAGLEPATEWSLQILGAVRYPLRHGGTLFYCRFFVRPECRWWGSNPRQKCPCTFRDGFVSTVATHAHKRRRKHDGEEGRKEKRTKRKTCKKKRNSFWFLNIASLQQGDLRLSGPPSGWGAGGGARTTTEESLQRKKSKKKKTSPQQGDLRLSGPPSGRGAGGRARAHDRRVLAEEEEEKEEEE</sequence>
<feature type="region of interest" description="Disordered" evidence="1">
    <location>
        <begin position="104"/>
        <end position="131"/>
    </location>
</feature>
<organism evidence="2 3">
    <name type="scientific">Plakobranchus ocellatus</name>
    <dbReference type="NCBI Taxonomy" id="259542"/>
    <lineage>
        <taxon>Eukaryota</taxon>
        <taxon>Metazoa</taxon>
        <taxon>Spiralia</taxon>
        <taxon>Lophotrochozoa</taxon>
        <taxon>Mollusca</taxon>
        <taxon>Gastropoda</taxon>
        <taxon>Heterobranchia</taxon>
        <taxon>Euthyneura</taxon>
        <taxon>Panpulmonata</taxon>
        <taxon>Sacoglossa</taxon>
        <taxon>Placobranchoidea</taxon>
        <taxon>Plakobranchidae</taxon>
        <taxon>Plakobranchus</taxon>
    </lineage>
</organism>
<name>A0AAV3ZET9_9GAST</name>
<evidence type="ECO:0008006" key="4">
    <source>
        <dbReference type="Google" id="ProtNLM"/>
    </source>
</evidence>
<protein>
    <recommendedName>
        <fullName evidence="4">C2H2-type domain-containing protein</fullName>
    </recommendedName>
</protein>
<feature type="compositionally biased region" description="Acidic residues" evidence="1">
    <location>
        <begin position="215"/>
        <end position="224"/>
    </location>
</feature>
<dbReference type="EMBL" id="BLXT01002302">
    <property type="protein sequence ID" value="GFN92977.1"/>
    <property type="molecule type" value="Genomic_DNA"/>
</dbReference>
<feature type="compositionally biased region" description="Basic residues" evidence="1">
    <location>
        <begin position="122"/>
        <end position="131"/>
    </location>
</feature>
<evidence type="ECO:0000313" key="2">
    <source>
        <dbReference type="EMBL" id="GFN92977.1"/>
    </source>
</evidence>